<evidence type="ECO:0000313" key="2">
    <source>
        <dbReference type="Proteomes" id="UP000323608"/>
    </source>
</evidence>
<dbReference type="EMBL" id="VNIP01000004">
    <property type="protein sequence ID" value="KAA1183925.1"/>
    <property type="molecule type" value="Genomic_DNA"/>
</dbReference>
<proteinExistence type="predicted"/>
<comment type="caution">
    <text evidence="1">The sequence shown here is derived from an EMBL/GenBank/DDBJ whole genome shotgun (WGS) entry which is preliminary data.</text>
</comment>
<sequence length="310" mass="34257">MLCDLAHNFPPKVAELLQRDRGLKRNFREESVTDMLMFSLVGLQPFGVTVDFPDEPTTGGDMEWVFAAPRDINGGRYLRIILQAKRAQFANTRGGYWYYQHLDHEKGKQASTLVRHASSSPGGMSTLPVYIFYHPSSALSPKTALLPAVDGVNLVFAHQVAPVVAGGCARKDKTVEAWRGSFMRLSDILCWPFLSVRRPTGPAGSMGFQITGGPASTIPFTPSFHPDFVAARLQRRLETAGGKFPLPADLIRRVSAAEGIPVELQRAIEGNTTAQDRKELVRPRVIFTTQISRAHPSYVRAVRRGSNVKE</sequence>
<evidence type="ECO:0000313" key="1">
    <source>
        <dbReference type="EMBL" id="KAA1183925.1"/>
    </source>
</evidence>
<protein>
    <submittedName>
        <fullName evidence="1">Uncharacterized protein</fullName>
    </submittedName>
</protein>
<dbReference type="OrthoDB" id="7563787at2"/>
<reference evidence="1 2" key="1">
    <citation type="submission" date="2019-07" db="EMBL/GenBank/DDBJ databases">
        <title>The Draft Genome Sequence of Rhizobium tropici SARCC-755 Associated with Superior Nodulation on Pigeonpea (Cajanus cajan (L.) Millsp.).</title>
        <authorList>
            <person name="Bopape F.L."/>
            <person name="Hassen A.I."/>
            <person name="Swanevelder Z.H."/>
            <person name="Gwata E.T."/>
        </authorList>
    </citation>
    <scope>NUCLEOTIDE SEQUENCE [LARGE SCALE GENOMIC DNA]</scope>
    <source>
        <strain evidence="1 2">SARCC-755</strain>
    </source>
</reference>
<organism evidence="1 2">
    <name type="scientific">Rhizobium tropici</name>
    <dbReference type="NCBI Taxonomy" id="398"/>
    <lineage>
        <taxon>Bacteria</taxon>
        <taxon>Pseudomonadati</taxon>
        <taxon>Pseudomonadota</taxon>
        <taxon>Alphaproteobacteria</taxon>
        <taxon>Hyphomicrobiales</taxon>
        <taxon>Rhizobiaceae</taxon>
        <taxon>Rhizobium/Agrobacterium group</taxon>
        <taxon>Rhizobium</taxon>
    </lineage>
</organism>
<name>A0A5B0WC51_RHITR</name>
<dbReference type="RefSeq" id="WP_149634051.1">
    <property type="nucleotide sequence ID" value="NZ_VNIP01000004.1"/>
</dbReference>
<accession>A0A5B0WC51</accession>
<dbReference type="AlphaFoldDB" id="A0A5B0WC51"/>
<gene>
    <name evidence="1" type="ORF">FP026_07860</name>
</gene>
<dbReference type="InterPro" id="IPR046723">
    <property type="entry name" value="DUF6615"/>
</dbReference>
<dbReference type="Proteomes" id="UP000323608">
    <property type="component" value="Unassembled WGS sequence"/>
</dbReference>
<dbReference type="Pfam" id="PF20320">
    <property type="entry name" value="DUF6615"/>
    <property type="match status" value="1"/>
</dbReference>